<proteinExistence type="predicted"/>
<organism evidence="2 3">
    <name type="scientific">Eumeta variegata</name>
    <name type="common">Bagworm moth</name>
    <name type="synonym">Eumeta japonica</name>
    <dbReference type="NCBI Taxonomy" id="151549"/>
    <lineage>
        <taxon>Eukaryota</taxon>
        <taxon>Metazoa</taxon>
        <taxon>Ecdysozoa</taxon>
        <taxon>Arthropoda</taxon>
        <taxon>Hexapoda</taxon>
        <taxon>Insecta</taxon>
        <taxon>Pterygota</taxon>
        <taxon>Neoptera</taxon>
        <taxon>Endopterygota</taxon>
        <taxon>Lepidoptera</taxon>
        <taxon>Glossata</taxon>
        <taxon>Ditrysia</taxon>
        <taxon>Tineoidea</taxon>
        <taxon>Psychidae</taxon>
        <taxon>Oiketicinae</taxon>
        <taxon>Eumeta</taxon>
    </lineage>
</organism>
<feature type="compositionally biased region" description="Basic and acidic residues" evidence="1">
    <location>
        <begin position="11"/>
        <end position="23"/>
    </location>
</feature>
<dbReference type="Proteomes" id="UP000299102">
    <property type="component" value="Unassembled WGS sequence"/>
</dbReference>
<sequence length="240" mass="26981">MGRPIRNCPGVKRDKSVNSDETRNNGHEQIFVLRSEKLSSVGVVKVNWGHSHISFLRSEGPFHHKKENRAVWWPTCLELLAFQKLSKAPSLAVCLLVFSVLPSPDIFLRGRRRESNTPPPSAHKLRPLAPPLSISTFFSPLEVLFLYSRGRHCTGDTSGVKLLCSLMSAEQTAALRFLYDLAYTPINMSQCPFELRETCKHLLGPEYAMEVIATRMALSPAEPAPVRRRRPRTAAYDLCA</sequence>
<keyword evidence="3" id="KW-1185">Reference proteome</keyword>
<protein>
    <submittedName>
        <fullName evidence="2">Uncharacterized protein</fullName>
    </submittedName>
</protein>
<accession>A0A4C1SKX0</accession>
<name>A0A4C1SKX0_EUMVA</name>
<reference evidence="2 3" key="1">
    <citation type="journal article" date="2019" name="Commun. Biol.">
        <title>The bagworm genome reveals a unique fibroin gene that provides high tensile strength.</title>
        <authorList>
            <person name="Kono N."/>
            <person name="Nakamura H."/>
            <person name="Ohtoshi R."/>
            <person name="Tomita M."/>
            <person name="Numata K."/>
            <person name="Arakawa K."/>
        </authorList>
    </citation>
    <scope>NUCLEOTIDE SEQUENCE [LARGE SCALE GENOMIC DNA]</scope>
</reference>
<evidence type="ECO:0000313" key="3">
    <source>
        <dbReference type="Proteomes" id="UP000299102"/>
    </source>
</evidence>
<dbReference type="AlphaFoldDB" id="A0A4C1SKX0"/>
<gene>
    <name evidence="2" type="ORF">EVAR_69771_1</name>
</gene>
<feature type="region of interest" description="Disordered" evidence="1">
    <location>
        <begin position="1"/>
        <end position="23"/>
    </location>
</feature>
<evidence type="ECO:0000256" key="1">
    <source>
        <dbReference type="SAM" id="MobiDB-lite"/>
    </source>
</evidence>
<evidence type="ECO:0000313" key="2">
    <source>
        <dbReference type="EMBL" id="GBP01858.1"/>
    </source>
</evidence>
<comment type="caution">
    <text evidence="2">The sequence shown here is derived from an EMBL/GenBank/DDBJ whole genome shotgun (WGS) entry which is preliminary data.</text>
</comment>
<dbReference type="EMBL" id="BGZK01003489">
    <property type="protein sequence ID" value="GBP01858.1"/>
    <property type="molecule type" value="Genomic_DNA"/>
</dbReference>